<evidence type="ECO:0000256" key="5">
    <source>
        <dbReference type="ARBA" id="ARBA00035334"/>
    </source>
</evidence>
<protein>
    <recommendedName>
        <fullName evidence="4">Large ribosomal subunit protein uL29</fullName>
    </recommendedName>
    <alternativeName>
        <fullName evidence="5">60S ribosomal protein L35</fullName>
    </alternativeName>
</protein>
<accession>A0A0K8TPQ8</accession>
<dbReference type="InterPro" id="IPR001854">
    <property type="entry name" value="Ribosomal_uL29"/>
</dbReference>
<sequence length="123" mass="14545">MVKVKCSELRTKDKKELTKQLEDLKTELLNLRVAKVTGGAPSKLSKIRVVRKAIARVYIVMHQNQKENLRKLYRNKNYKPLDLRKKKTRAMRKALSPRDANRKTLKEIRKRSIYPQRKYAVKA</sequence>
<name>A0A0K8TPQ8_TABBR</name>
<keyword evidence="2 7" id="KW-0689">Ribosomal protein</keyword>
<evidence type="ECO:0000256" key="3">
    <source>
        <dbReference type="ARBA" id="ARBA00023274"/>
    </source>
</evidence>
<evidence type="ECO:0000313" key="7">
    <source>
        <dbReference type="EMBL" id="JAI16392.1"/>
    </source>
</evidence>
<dbReference type="HAMAP" id="MF_00374">
    <property type="entry name" value="Ribosomal_uL29"/>
    <property type="match status" value="1"/>
</dbReference>
<dbReference type="GO" id="GO:0022625">
    <property type="term" value="C:cytosolic large ribosomal subunit"/>
    <property type="evidence" value="ECO:0007669"/>
    <property type="project" value="InterPro"/>
</dbReference>
<dbReference type="InterPro" id="IPR045059">
    <property type="entry name" value="Ribosomal_uL29_euk"/>
</dbReference>
<comment type="similarity">
    <text evidence="1">Belongs to the universal ribosomal protein uL29 family.</text>
</comment>
<dbReference type="EMBL" id="GDAI01001211">
    <property type="protein sequence ID" value="JAI16392.1"/>
    <property type="molecule type" value="mRNA"/>
</dbReference>
<dbReference type="GO" id="GO:0000463">
    <property type="term" value="P:maturation of LSU-rRNA from tricistronic rRNA transcript (SSU-rRNA, 5.8S rRNA, LSU-rRNA)"/>
    <property type="evidence" value="ECO:0007669"/>
    <property type="project" value="InterPro"/>
</dbReference>
<dbReference type="Pfam" id="PF00831">
    <property type="entry name" value="Ribosomal_L29"/>
    <property type="match status" value="1"/>
</dbReference>
<dbReference type="PANTHER" id="PTHR45722:SF2">
    <property type="entry name" value="LARGE RIBOSOMAL SUBUNIT PROTEIN UL29-RELATED"/>
    <property type="match status" value="1"/>
</dbReference>
<dbReference type="SUPFAM" id="SSF46561">
    <property type="entry name" value="Ribosomal protein L29 (L29p)"/>
    <property type="match status" value="1"/>
</dbReference>
<dbReference type="GO" id="GO:0006412">
    <property type="term" value="P:translation"/>
    <property type="evidence" value="ECO:0007669"/>
    <property type="project" value="InterPro"/>
</dbReference>
<evidence type="ECO:0000256" key="1">
    <source>
        <dbReference type="ARBA" id="ARBA00009254"/>
    </source>
</evidence>
<dbReference type="PROSITE" id="PS00579">
    <property type="entry name" value="RIBOSOMAL_L29"/>
    <property type="match status" value="1"/>
</dbReference>
<proteinExistence type="evidence at transcript level"/>
<dbReference type="FunFam" id="6.10.250.3450:FF:000001">
    <property type="entry name" value="60S ribosomal protein L35"/>
    <property type="match status" value="1"/>
</dbReference>
<evidence type="ECO:0000256" key="2">
    <source>
        <dbReference type="ARBA" id="ARBA00022980"/>
    </source>
</evidence>
<organism evidence="7">
    <name type="scientific">Tabanus bromius</name>
    <name type="common">Band-eyed brown horse fly</name>
    <dbReference type="NCBI Taxonomy" id="304241"/>
    <lineage>
        <taxon>Eukaryota</taxon>
        <taxon>Metazoa</taxon>
        <taxon>Ecdysozoa</taxon>
        <taxon>Arthropoda</taxon>
        <taxon>Hexapoda</taxon>
        <taxon>Insecta</taxon>
        <taxon>Pterygota</taxon>
        <taxon>Neoptera</taxon>
        <taxon>Endopterygota</taxon>
        <taxon>Diptera</taxon>
        <taxon>Brachycera</taxon>
        <taxon>Tabanomorpha</taxon>
        <taxon>Tabanoidea</taxon>
        <taxon>Tabanidae</taxon>
        <taxon>Tabanus</taxon>
    </lineage>
</organism>
<reference evidence="7" key="1">
    <citation type="journal article" date="2015" name="Insect Biochem. Mol. Biol.">
        <title>An insight into the sialome of the horse fly, Tabanus bromius.</title>
        <authorList>
            <person name="Ribeiro J.M."/>
            <person name="Kazimirova M."/>
            <person name="Takac P."/>
            <person name="Andersen J.F."/>
            <person name="Francischetti I.M."/>
        </authorList>
    </citation>
    <scope>NUCLEOTIDE SEQUENCE</scope>
</reference>
<dbReference type="Gene3D" id="1.10.287.310">
    <property type="match status" value="1"/>
</dbReference>
<dbReference type="FunFam" id="1.10.287.310:FF:000002">
    <property type="entry name" value="60S ribosomal protein L35"/>
    <property type="match status" value="1"/>
</dbReference>
<dbReference type="InterPro" id="IPR036049">
    <property type="entry name" value="Ribosomal_uL29_sf"/>
</dbReference>
<dbReference type="CDD" id="cd00427">
    <property type="entry name" value="Ribosomal_L29_HIP"/>
    <property type="match status" value="1"/>
</dbReference>
<dbReference type="NCBIfam" id="TIGR00012">
    <property type="entry name" value="L29"/>
    <property type="match status" value="1"/>
</dbReference>
<dbReference type="InterPro" id="IPR018254">
    <property type="entry name" value="Ribosomal_uL29_CS"/>
</dbReference>
<keyword evidence="6" id="KW-0175">Coiled coil</keyword>
<dbReference type="GO" id="GO:0003735">
    <property type="term" value="F:structural constituent of ribosome"/>
    <property type="evidence" value="ECO:0007669"/>
    <property type="project" value="InterPro"/>
</dbReference>
<evidence type="ECO:0000256" key="6">
    <source>
        <dbReference type="SAM" id="Coils"/>
    </source>
</evidence>
<feature type="coiled-coil region" evidence="6">
    <location>
        <begin position="7"/>
        <end position="34"/>
    </location>
</feature>
<keyword evidence="3" id="KW-0687">Ribonucleoprotein</keyword>
<evidence type="ECO:0000256" key="4">
    <source>
        <dbReference type="ARBA" id="ARBA00035204"/>
    </source>
</evidence>
<dbReference type="Gene3D" id="6.10.250.3450">
    <property type="match status" value="1"/>
</dbReference>
<dbReference type="AlphaFoldDB" id="A0A0K8TPQ8"/>
<dbReference type="GO" id="GO:0003729">
    <property type="term" value="F:mRNA binding"/>
    <property type="evidence" value="ECO:0007669"/>
    <property type="project" value="TreeGrafter"/>
</dbReference>
<dbReference type="PANTHER" id="PTHR45722">
    <property type="entry name" value="60S RIBOSOMAL PROTEIN L35"/>
    <property type="match status" value="1"/>
</dbReference>